<dbReference type="PANTHER" id="PTHR43867">
    <property type="entry name" value="CELLULOSE SYNTHASE CATALYTIC SUBUNIT A [UDP-FORMING]"/>
    <property type="match status" value="1"/>
</dbReference>
<feature type="compositionally biased region" description="Polar residues" evidence="7">
    <location>
        <begin position="30"/>
        <end position="42"/>
    </location>
</feature>
<dbReference type="CDD" id="cd06421">
    <property type="entry name" value="CESA_CelA_like"/>
    <property type="match status" value="1"/>
</dbReference>
<organism evidence="10 11">
    <name type="scientific">Coleophoma cylindrospora</name>
    <dbReference type="NCBI Taxonomy" id="1849047"/>
    <lineage>
        <taxon>Eukaryota</taxon>
        <taxon>Fungi</taxon>
        <taxon>Dikarya</taxon>
        <taxon>Ascomycota</taxon>
        <taxon>Pezizomycotina</taxon>
        <taxon>Leotiomycetes</taxon>
        <taxon>Helotiales</taxon>
        <taxon>Dermateaceae</taxon>
        <taxon>Coleophoma</taxon>
    </lineage>
</organism>
<keyword evidence="11" id="KW-1185">Reference proteome</keyword>
<evidence type="ECO:0000313" key="11">
    <source>
        <dbReference type="Proteomes" id="UP000256645"/>
    </source>
</evidence>
<evidence type="ECO:0000256" key="6">
    <source>
        <dbReference type="ARBA" id="ARBA00023136"/>
    </source>
</evidence>
<dbReference type="OrthoDB" id="72851at2759"/>
<dbReference type="Proteomes" id="UP000256645">
    <property type="component" value="Unassembled WGS sequence"/>
</dbReference>
<feature type="transmembrane region" description="Helical" evidence="8">
    <location>
        <begin position="195"/>
        <end position="217"/>
    </location>
</feature>
<feature type="region of interest" description="Disordered" evidence="7">
    <location>
        <begin position="1"/>
        <end position="42"/>
    </location>
</feature>
<evidence type="ECO:0000313" key="10">
    <source>
        <dbReference type="EMBL" id="RDW82738.1"/>
    </source>
</evidence>
<protein>
    <recommendedName>
        <fullName evidence="9">Glycosyltransferase 2-like domain-containing protein</fullName>
    </recommendedName>
</protein>
<dbReference type="Pfam" id="PF13632">
    <property type="entry name" value="Glyco_trans_2_3"/>
    <property type="match status" value="1"/>
</dbReference>
<evidence type="ECO:0000259" key="9">
    <source>
        <dbReference type="Pfam" id="PF13632"/>
    </source>
</evidence>
<feature type="region of interest" description="Disordered" evidence="7">
    <location>
        <begin position="70"/>
        <end position="102"/>
    </location>
</feature>
<evidence type="ECO:0000256" key="1">
    <source>
        <dbReference type="ARBA" id="ARBA00004141"/>
    </source>
</evidence>
<sequence length="767" mass="85783">MSDFRFSGPGSPTAPFRNQHAYDPLAGGSRPTTPGGSFNDSRASSQVFAQGNASSSYLLEGDIGSSVTLDSLNHGLPQNPQPAFVRRGSTTSSSSFEGSTACPTPMLHDEKSPLRTIYNHNQSTTSFHLPHDPRLYKVEKIHKHDDVELLSTFRRTLYRLSPLFTLLAVGSYFLYYVYRIHCTIISQQAYGKTYVMAWLFIAAEGCVACPALLHQLYQMLSIRGRSRPRLRLVGDDCPTIDVFITCCGEDVDVVLDTTRAACAVDYPKDRFRVVVLDDGKDENLQAAVENLSSEYPNCYYYARIKIKGVPHHFKAGNLTGGTDLSTKLPGGCGEYIAALDADMIPEPDWLRAIVPHLIQDDKMALVCPPQLFYNIPDNDPLVQSLDTFVHVMEPTKDANGVAWCTGSGYLIRRAALEDIGGWPVGSLAEDTFTSSLLLGSGWKTAFCHEALQYGTVPETFTGHLKQRTRWTLGTLQTALKLKFCLFGDLVKGMSFFARLSAFVFAIDAFFKIFLLMALLTIPIVLISGGQLVAYSTTSQLRWQLRLCFISLVLTRLNEWITYLPSGYRLAQRDTGAQMWMAPYHAMTIIRSFILPSWLGGKTMAFSSSGSVKSELNERDRATRAPLYLRLKVFLWDCDVYLHLLYILFVVAAVTLSTVTGVLKATSVNNCLVYLMTHAFWPPCLWLIALSACATPIRYCLFPPTMPDREDLLDRDPKTGIARPKEHWKKQRYAPTTFWHELQYSTVTIYTIVLFFGSFFVKGIDLTT</sequence>
<feature type="transmembrane region" description="Helical" evidence="8">
    <location>
        <begin position="639"/>
        <end position="658"/>
    </location>
</feature>
<accession>A0A3D8SAB6</accession>
<dbReference type="InterPro" id="IPR029044">
    <property type="entry name" value="Nucleotide-diphossugar_trans"/>
</dbReference>
<dbReference type="AlphaFoldDB" id="A0A3D8SAB6"/>
<feature type="domain" description="Glycosyltransferase 2-like" evidence="9">
    <location>
        <begin position="335"/>
        <end position="525"/>
    </location>
</feature>
<feature type="transmembrane region" description="Helical" evidence="8">
    <location>
        <begin position="501"/>
        <end position="528"/>
    </location>
</feature>
<dbReference type="InterPro" id="IPR001173">
    <property type="entry name" value="Glyco_trans_2-like"/>
</dbReference>
<evidence type="ECO:0000256" key="5">
    <source>
        <dbReference type="ARBA" id="ARBA00022989"/>
    </source>
</evidence>
<dbReference type="STRING" id="1849047.A0A3D8SAB6"/>
<feature type="transmembrane region" description="Helical" evidence="8">
    <location>
        <begin position="157"/>
        <end position="175"/>
    </location>
</feature>
<feature type="transmembrane region" description="Helical" evidence="8">
    <location>
        <begin position="741"/>
        <end position="760"/>
    </location>
</feature>
<evidence type="ECO:0000256" key="3">
    <source>
        <dbReference type="ARBA" id="ARBA00022679"/>
    </source>
</evidence>
<reference evidence="10 11" key="1">
    <citation type="journal article" date="2018" name="IMA Fungus">
        <title>IMA Genome-F 9: Draft genome sequence of Annulohypoxylon stygium, Aspergillus mulundensis, Berkeleyomyces basicola (syn. Thielaviopsis basicola), Ceratocystis smalleyi, two Cercospora beticola strains, Coleophoma cylindrospora, Fusarium fracticaudum, Phialophora cf. hyalina, and Morchella septimelata.</title>
        <authorList>
            <person name="Wingfield B.D."/>
            <person name="Bills G.F."/>
            <person name="Dong Y."/>
            <person name="Huang W."/>
            <person name="Nel W.J."/>
            <person name="Swalarsk-Parry B.S."/>
            <person name="Vaghefi N."/>
            <person name="Wilken P.M."/>
            <person name="An Z."/>
            <person name="de Beer Z.W."/>
            <person name="De Vos L."/>
            <person name="Chen L."/>
            <person name="Duong T.A."/>
            <person name="Gao Y."/>
            <person name="Hammerbacher A."/>
            <person name="Kikkert J.R."/>
            <person name="Li Y."/>
            <person name="Li H."/>
            <person name="Li K."/>
            <person name="Li Q."/>
            <person name="Liu X."/>
            <person name="Ma X."/>
            <person name="Naidoo K."/>
            <person name="Pethybridge S.J."/>
            <person name="Sun J."/>
            <person name="Steenkamp E.T."/>
            <person name="van der Nest M.A."/>
            <person name="van Wyk S."/>
            <person name="Wingfield M.J."/>
            <person name="Xiong C."/>
            <person name="Yue Q."/>
            <person name="Zhang X."/>
        </authorList>
    </citation>
    <scope>NUCLEOTIDE SEQUENCE [LARGE SCALE GENOMIC DNA]</scope>
    <source>
        <strain evidence="10 11">BP6252</strain>
    </source>
</reference>
<keyword evidence="4 8" id="KW-0812">Transmembrane</keyword>
<dbReference type="Gene3D" id="3.90.550.10">
    <property type="entry name" value="Spore Coat Polysaccharide Biosynthesis Protein SpsA, Chain A"/>
    <property type="match status" value="1"/>
</dbReference>
<keyword evidence="2" id="KW-0328">Glycosyltransferase</keyword>
<feature type="transmembrane region" description="Helical" evidence="8">
    <location>
        <begin position="670"/>
        <end position="696"/>
    </location>
</feature>
<dbReference type="InterPro" id="IPR050321">
    <property type="entry name" value="Glycosyltr_2/OpgH_subfam"/>
</dbReference>
<proteinExistence type="predicted"/>
<evidence type="ECO:0000256" key="7">
    <source>
        <dbReference type="SAM" id="MobiDB-lite"/>
    </source>
</evidence>
<dbReference type="EMBL" id="PDLM01000003">
    <property type="protein sequence ID" value="RDW82738.1"/>
    <property type="molecule type" value="Genomic_DNA"/>
</dbReference>
<keyword evidence="6 8" id="KW-0472">Membrane</keyword>
<comment type="subcellular location">
    <subcellularLocation>
        <location evidence="1">Membrane</location>
        <topology evidence="1">Multi-pass membrane protein</topology>
    </subcellularLocation>
</comment>
<comment type="caution">
    <text evidence="10">The sequence shown here is derived from an EMBL/GenBank/DDBJ whole genome shotgun (WGS) entry which is preliminary data.</text>
</comment>
<dbReference type="SUPFAM" id="SSF53448">
    <property type="entry name" value="Nucleotide-diphospho-sugar transferases"/>
    <property type="match status" value="1"/>
</dbReference>
<dbReference type="GO" id="GO:0016020">
    <property type="term" value="C:membrane"/>
    <property type="evidence" value="ECO:0007669"/>
    <property type="project" value="UniProtKB-SubCell"/>
</dbReference>
<gene>
    <name evidence="10" type="ORF">BP6252_03850</name>
</gene>
<keyword evidence="5 8" id="KW-1133">Transmembrane helix</keyword>
<dbReference type="GO" id="GO:0016757">
    <property type="term" value="F:glycosyltransferase activity"/>
    <property type="evidence" value="ECO:0007669"/>
    <property type="project" value="UniProtKB-KW"/>
</dbReference>
<name>A0A3D8SAB6_9HELO</name>
<evidence type="ECO:0000256" key="2">
    <source>
        <dbReference type="ARBA" id="ARBA00022676"/>
    </source>
</evidence>
<keyword evidence="3" id="KW-0808">Transferase</keyword>
<evidence type="ECO:0000256" key="8">
    <source>
        <dbReference type="SAM" id="Phobius"/>
    </source>
</evidence>
<evidence type="ECO:0000256" key="4">
    <source>
        <dbReference type="ARBA" id="ARBA00022692"/>
    </source>
</evidence>
<dbReference type="PANTHER" id="PTHR43867:SF2">
    <property type="entry name" value="CELLULOSE SYNTHASE CATALYTIC SUBUNIT A [UDP-FORMING]"/>
    <property type="match status" value="1"/>
</dbReference>